<feature type="transmembrane region" description="Helical" evidence="8">
    <location>
        <begin position="359"/>
        <end position="379"/>
    </location>
</feature>
<dbReference type="GO" id="GO:0022857">
    <property type="term" value="F:transmembrane transporter activity"/>
    <property type="evidence" value="ECO:0007669"/>
    <property type="project" value="InterPro"/>
</dbReference>
<evidence type="ECO:0000256" key="6">
    <source>
        <dbReference type="ARBA" id="ARBA00023136"/>
    </source>
</evidence>
<dbReference type="InterPro" id="IPR038377">
    <property type="entry name" value="Na/Glc_symporter_sf"/>
</dbReference>
<keyword evidence="3" id="KW-0813">Transport</keyword>
<comment type="similarity">
    <text evidence="2 7">Belongs to the sodium:solute symporter (SSF) (TC 2.A.21) family.</text>
</comment>
<sequence>MILFGMIAYVLAQFAVGIWVSRRVKTEADYILAGRSLGPTLVAFSVFATWFGAEAIVATSAEVYDKGLSGALVDPFAYGLAVIAAGALYAATLWRKGVTTFADVFRERFSPGVEKLVVIILLPGSVFWAAAQIRAFGQVLSSSSDLSLQNAIILAALLVASYSVIGGLLADSVTDFLQGTAVIVGLIVLTITVAVAAGGVAPALQNMPVDHLVLATEAHGTPLELTEAVAVAFFGSFVAIELISRFLGSRSAEVARGGTIAGGTMYIVVGLLPVFLGLAASGLVPSTPELKAKLVDSEQVISVLSEHYLPQWHYVIFGGALISAILSVVHSALHASGAQVSHNIVVRLVPTIGIRGKLIAARLSVVALTAVAFVLAITSDRIKELVEIASAFGSAGVFVSAAFGLFTRFGGAASAAVSICLGTLIWAVGRFVLEWEAPYLVALGCSALAYVAVAALTKETRSP</sequence>
<feature type="transmembrane region" description="Helical" evidence="8">
    <location>
        <begin position="182"/>
        <end position="204"/>
    </location>
</feature>
<comment type="caution">
    <text evidence="9">The sequence shown here is derived from an EMBL/GenBank/DDBJ whole genome shotgun (WGS) entry which is preliminary data.</text>
</comment>
<dbReference type="InterPro" id="IPR050277">
    <property type="entry name" value="Sodium:Solute_Symporter"/>
</dbReference>
<keyword evidence="4 8" id="KW-0812">Transmembrane</keyword>
<dbReference type="Pfam" id="PF00474">
    <property type="entry name" value="SSF"/>
    <property type="match status" value="1"/>
</dbReference>
<evidence type="ECO:0000313" key="9">
    <source>
        <dbReference type="EMBL" id="MTD92983.1"/>
    </source>
</evidence>
<evidence type="ECO:0000256" key="2">
    <source>
        <dbReference type="ARBA" id="ARBA00006434"/>
    </source>
</evidence>
<feature type="transmembrane region" description="Helical" evidence="8">
    <location>
        <begin position="413"/>
        <end position="433"/>
    </location>
</feature>
<dbReference type="Proteomes" id="UP000440694">
    <property type="component" value="Unassembled WGS sequence"/>
</dbReference>
<feature type="transmembrane region" description="Helical" evidence="8">
    <location>
        <begin position="116"/>
        <end position="136"/>
    </location>
</feature>
<keyword evidence="5 8" id="KW-1133">Transmembrane helix</keyword>
<dbReference type="GO" id="GO:0005886">
    <property type="term" value="C:plasma membrane"/>
    <property type="evidence" value="ECO:0007669"/>
    <property type="project" value="TreeGrafter"/>
</dbReference>
<dbReference type="PROSITE" id="PS50283">
    <property type="entry name" value="NA_SOLUT_SYMP_3"/>
    <property type="match status" value="1"/>
</dbReference>
<name>A0A6I3KF60_9HYPH</name>
<dbReference type="PANTHER" id="PTHR48086:SF7">
    <property type="entry name" value="SODIUM-SOLUTE SYMPORTER-RELATED"/>
    <property type="match status" value="1"/>
</dbReference>
<feature type="transmembrane region" description="Helical" evidence="8">
    <location>
        <begin position="148"/>
        <end position="170"/>
    </location>
</feature>
<keyword evidence="6 8" id="KW-0472">Membrane</keyword>
<evidence type="ECO:0000313" key="10">
    <source>
        <dbReference type="Proteomes" id="UP000440694"/>
    </source>
</evidence>
<reference evidence="9 10" key="1">
    <citation type="submission" date="2019-11" db="EMBL/GenBank/DDBJ databases">
        <title>Identification of a novel strain.</title>
        <authorList>
            <person name="Xu Q."/>
            <person name="Wang G."/>
        </authorList>
    </citation>
    <scope>NUCLEOTIDE SEQUENCE [LARGE SCALE GENOMIC DNA]</scope>
    <source>
        <strain evidence="10">xq</strain>
    </source>
</reference>
<evidence type="ECO:0000256" key="7">
    <source>
        <dbReference type="RuleBase" id="RU362091"/>
    </source>
</evidence>
<evidence type="ECO:0000256" key="1">
    <source>
        <dbReference type="ARBA" id="ARBA00004141"/>
    </source>
</evidence>
<feature type="transmembrane region" description="Helical" evidence="8">
    <location>
        <begin position="228"/>
        <end position="248"/>
    </location>
</feature>
<evidence type="ECO:0000256" key="8">
    <source>
        <dbReference type="SAM" id="Phobius"/>
    </source>
</evidence>
<feature type="transmembrane region" description="Helical" evidence="8">
    <location>
        <begin position="385"/>
        <end position="406"/>
    </location>
</feature>
<dbReference type="CDD" id="cd11474">
    <property type="entry name" value="SLC5sbd_CHT"/>
    <property type="match status" value="1"/>
</dbReference>
<feature type="transmembrane region" description="Helical" evidence="8">
    <location>
        <begin position="36"/>
        <end position="56"/>
    </location>
</feature>
<keyword evidence="10" id="KW-1185">Reference proteome</keyword>
<dbReference type="RefSeq" id="WP_154737567.1">
    <property type="nucleotide sequence ID" value="NZ_WMBQ01000001.1"/>
</dbReference>
<feature type="transmembrane region" description="Helical" evidence="8">
    <location>
        <begin position="6"/>
        <end position="24"/>
    </location>
</feature>
<gene>
    <name evidence="9" type="ORF">GIW81_01400</name>
</gene>
<dbReference type="InterPro" id="IPR001734">
    <property type="entry name" value="Na/solute_symporter"/>
</dbReference>
<accession>A0A6I3KF60</accession>
<organism evidence="9 10">
    <name type="scientific">Hyphomicrobium album</name>
    <dbReference type="NCBI Taxonomy" id="2665159"/>
    <lineage>
        <taxon>Bacteria</taxon>
        <taxon>Pseudomonadati</taxon>
        <taxon>Pseudomonadota</taxon>
        <taxon>Alphaproteobacteria</taxon>
        <taxon>Hyphomicrobiales</taxon>
        <taxon>Hyphomicrobiaceae</taxon>
        <taxon>Hyphomicrobium</taxon>
    </lineage>
</organism>
<dbReference type="EMBL" id="WMBQ01000001">
    <property type="protein sequence ID" value="MTD92983.1"/>
    <property type="molecule type" value="Genomic_DNA"/>
</dbReference>
<feature type="transmembrane region" description="Helical" evidence="8">
    <location>
        <begin position="439"/>
        <end position="457"/>
    </location>
</feature>
<evidence type="ECO:0000256" key="3">
    <source>
        <dbReference type="ARBA" id="ARBA00022448"/>
    </source>
</evidence>
<proteinExistence type="inferred from homology"/>
<dbReference type="Gene3D" id="1.20.1730.10">
    <property type="entry name" value="Sodium/glucose cotransporter"/>
    <property type="match status" value="1"/>
</dbReference>
<dbReference type="PANTHER" id="PTHR48086">
    <property type="entry name" value="SODIUM/PROLINE SYMPORTER-RELATED"/>
    <property type="match status" value="1"/>
</dbReference>
<feature type="transmembrane region" description="Helical" evidence="8">
    <location>
        <begin position="312"/>
        <end position="338"/>
    </location>
</feature>
<evidence type="ECO:0000256" key="4">
    <source>
        <dbReference type="ARBA" id="ARBA00022692"/>
    </source>
</evidence>
<protein>
    <submittedName>
        <fullName evidence="9">Sodium:solute symporter</fullName>
    </submittedName>
</protein>
<feature type="transmembrane region" description="Helical" evidence="8">
    <location>
        <begin position="260"/>
        <end position="284"/>
    </location>
</feature>
<dbReference type="AlphaFoldDB" id="A0A6I3KF60"/>
<feature type="transmembrane region" description="Helical" evidence="8">
    <location>
        <begin position="76"/>
        <end position="95"/>
    </location>
</feature>
<comment type="subcellular location">
    <subcellularLocation>
        <location evidence="1">Membrane</location>
        <topology evidence="1">Multi-pass membrane protein</topology>
    </subcellularLocation>
</comment>
<evidence type="ECO:0000256" key="5">
    <source>
        <dbReference type="ARBA" id="ARBA00022989"/>
    </source>
</evidence>